<sequence length="574" mass="65382">MFPPLLKGEGFLYFPQGFMSFALPTLTVSQMFGQKTIRPLTAATLCGITFIKDRLIAIDSIKGHLLEIDPTSDNSKIINPHQIKEFTDVTGLAAWEDTLWVSRENSVYLCNLNALGLEHFVTLPYPADGVAVWETTVYVSCQRLGYILIYDRETRKEITRFYAPGVGIENLAVTQEMLWICDRTEQSVYAMDRATGELQFSVLTPFECPTGIAIHKNAETGKESIYVAYASEEPYIRDNPNADPSHELTFRDRTFIHPLYYHYDPDKRYALSNGYLIEMSYAEEIAPLDEVYLPDVEWRIALPSETERQKVKHVEPIGIPFTEEMVQGQRVAVFKFDSLAPGERHIFGWKALLEVRGIKYRITPRDVEDIPELSPELETRYLVDDDDLAMDTTIVRRAAREAIGSETNVLRKMHSIRNYVYDELSYGIKPYIDTPDTVLERGVGSCGEYVGVLLALSRLNGIPCRTVGRYKCPPHSDLLGVPLQPDFNHVWLEFYVPNFGWLPMESNPDDIGEGGPYPTRFFMGLCWYHIEIGKGITFETVTSQGERLTKEDIPIGDLAINHIRFTILKELPPF</sequence>
<gene>
    <name evidence="2" type="ORF">NIES4072_08550</name>
</gene>
<dbReference type="Gene3D" id="3.10.620.30">
    <property type="match status" value="1"/>
</dbReference>
<reference evidence="2 3" key="1">
    <citation type="submission" date="2017-06" db="EMBL/GenBank/DDBJ databases">
        <title>Genome sequencing of cyanobaciteial culture collection at National Institute for Environmental Studies (NIES).</title>
        <authorList>
            <person name="Hirose Y."/>
            <person name="Shimura Y."/>
            <person name="Fujisawa T."/>
            <person name="Nakamura Y."/>
            <person name="Kawachi M."/>
        </authorList>
    </citation>
    <scope>NUCLEOTIDE SEQUENCE [LARGE SCALE GENOMIC DNA]</scope>
    <source>
        <strain evidence="2 3">NIES-4072</strain>
    </source>
</reference>
<dbReference type="InterPro" id="IPR002931">
    <property type="entry name" value="Transglutaminase-like"/>
</dbReference>
<dbReference type="PANTHER" id="PTHR33490:SF6">
    <property type="entry name" value="SLL1049 PROTEIN"/>
    <property type="match status" value="1"/>
</dbReference>
<organism evidence="2 3">
    <name type="scientific">Nostoc commune NIES-4072</name>
    <dbReference type="NCBI Taxonomy" id="2005467"/>
    <lineage>
        <taxon>Bacteria</taxon>
        <taxon>Bacillati</taxon>
        <taxon>Cyanobacteriota</taxon>
        <taxon>Cyanophyceae</taxon>
        <taxon>Nostocales</taxon>
        <taxon>Nostocaceae</taxon>
        <taxon>Nostoc</taxon>
    </lineage>
</organism>
<evidence type="ECO:0000259" key="1">
    <source>
        <dbReference type="SMART" id="SM00460"/>
    </source>
</evidence>
<dbReference type="PANTHER" id="PTHR33490">
    <property type="entry name" value="BLR5614 PROTEIN-RELATED"/>
    <property type="match status" value="1"/>
</dbReference>
<evidence type="ECO:0000313" key="3">
    <source>
        <dbReference type="Proteomes" id="UP000245124"/>
    </source>
</evidence>
<dbReference type="SMART" id="SM00460">
    <property type="entry name" value="TGc"/>
    <property type="match status" value="1"/>
</dbReference>
<proteinExistence type="predicted"/>
<dbReference type="SUPFAM" id="SSF63825">
    <property type="entry name" value="YWTD domain"/>
    <property type="match status" value="1"/>
</dbReference>
<dbReference type="InterPro" id="IPR015943">
    <property type="entry name" value="WD40/YVTN_repeat-like_dom_sf"/>
</dbReference>
<dbReference type="AlphaFoldDB" id="A0A2R5FFC1"/>
<dbReference type="EMBL" id="BDUD01000001">
    <property type="protein sequence ID" value="GBG17206.1"/>
    <property type="molecule type" value="Genomic_DNA"/>
</dbReference>
<keyword evidence="3" id="KW-1185">Reference proteome</keyword>
<dbReference type="Gene3D" id="2.130.10.10">
    <property type="entry name" value="YVTN repeat-like/Quinoprotein amine dehydrogenase"/>
    <property type="match status" value="1"/>
</dbReference>
<dbReference type="Proteomes" id="UP000245124">
    <property type="component" value="Unassembled WGS sequence"/>
</dbReference>
<accession>A0A2R5FFC1</accession>
<name>A0A2R5FFC1_NOSCO</name>
<protein>
    <submittedName>
        <fullName evidence="2">Transglutaminase domain-containing protein</fullName>
    </submittedName>
</protein>
<dbReference type="Pfam" id="PF01841">
    <property type="entry name" value="Transglut_core"/>
    <property type="match status" value="1"/>
</dbReference>
<dbReference type="InterPro" id="IPR038765">
    <property type="entry name" value="Papain-like_cys_pep_sf"/>
</dbReference>
<comment type="caution">
    <text evidence="2">The sequence shown here is derived from an EMBL/GenBank/DDBJ whole genome shotgun (WGS) entry which is preliminary data.</text>
</comment>
<feature type="domain" description="Transglutaminase-like" evidence="1">
    <location>
        <begin position="438"/>
        <end position="508"/>
    </location>
</feature>
<dbReference type="SUPFAM" id="SSF54001">
    <property type="entry name" value="Cysteine proteinases"/>
    <property type="match status" value="1"/>
</dbReference>
<evidence type="ECO:0000313" key="2">
    <source>
        <dbReference type="EMBL" id="GBG17206.1"/>
    </source>
</evidence>